<feature type="transmembrane region" description="Helical" evidence="1">
    <location>
        <begin position="72"/>
        <end position="92"/>
    </location>
</feature>
<protein>
    <submittedName>
        <fullName evidence="2">DUF1361 domain-containing protein</fullName>
    </submittedName>
</protein>
<sequence length="221" mass="25978">MKKLTYYQTIRKNEVIVFATLTLFSLLLLLIRAKVTQSVFFFFLIWNLFLAFIPYLISFFLFTSVTFQERRFLRIGTLLVWLLFLPNSFYLLTDFVHLNKFPDVPFWFDLVLVSSFSITGFALGLFSIRTIEKIIQLHYSKTQSKIMLFCILYLTAFGIYLGRFLRFNSWDLLSNPIDLFSSCVDCLFMRDVQNFTLGFGTFLLVLYSVSSALISKNIHHD</sequence>
<evidence type="ECO:0000313" key="2">
    <source>
        <dbReference type="EMBL" id="UPQ79211.1"/>
    </source>
</evidence>
<name>A0ABY4KFX8_9FLAO</name>
<keyword evidence="1" id="KW-1133">Transmembrane helix</keyword>
<evidence type="ECO:0000313" key="3">
    <source>
        <dbReference type="Proteomes" id="UP000830583"/>
    </source>
</evidence>
<dbReference type="Pfam" id="PF07099">
    <property type="entry name" value="DUF1361"/>
    <property type="match status" value="1"/>
</dbReference>
<accession>A0ABY4KFX8</accession>
<keyword evidence="3" id="KW-1185">Reference proteome</keyword>
<evidence type="ECO:0000256" key="1">
    <source>
        <dbReference type="SAM" id="Phobius"/>
    </source>
</evidence>
<feature type="transmembrane region" description="Helical" evidence="1">
    <location>
        <begin position="146"/>
        <end position="165"/>
    </location>
</feature>
<dbReference type="Proteomes" id="UP000830583">
    <property type="component" value="Chromosome"/>
</dbReference>
<dbReference type="EMBL" id="CP096205">
    <property type="protein sequence ID" value="UPQ79211.1"/>
    <property type="molecule type" value="Genomic_DNA"/>
</dbReference>
<feature type="transmembrane region" description="Helical" evidence="1">
    <location>
        <begin position="195"/>
        <end position="214"/>
    </location>
</feature>
<dbReference type="RefSeq" id="WP_248434204.1">
    <property type="nucleotide sequence ID" value="NZ_CP096205.1"/>
</dbReference>
<reference evidence="2" key="1">
    <citation type="submission" date="2022-04" db="EMBL/GenBank/DDBJ databases">
        <title>Consumption of N2O by Flavobacterium azooxidireducens sp. nov. isolated from Decomposing Leaf Litter of Phragmites australis (Cav.).</title>
        <authorList>
            <person name="Behrendt U."/>
            <person name="Spanner T."/>
            <person name="Augustin J."/>
            <person name="Horn M.A."/>
            <person name="Kolb S."/>
            <person name="Ulrich A."/>
        </authorList>
    </citation>
    <scope>NUCLEOTIDE SEQUENCE</scope>
    <source>
        <strain evidence="2">IGB 4-14</strain>
    </source>
</reference>
<proteinExistence type="predicted"/>
<feature type="transmembrane region" description="Helical" evidence="1">
    <location>
        <begin position="43"/>
        <end position="65"/>
    </location>
</feature>
<organism evidence="2 3">
    <name type="scientific">Flavobacterium azooxidireducens</name>
    <dbReference type="NCBI Taxonomy" id="1871076"/>
    <lineage>
        <taxon>Bacteria</taxon>
        <taxon>Pseudomonadati</taxon>
        <taxon>Bacteroidota</taxon>
        <taxon>Flavobacteriia</taxon>
        <taxon>Flavobacteriales</taxon>
        <taxon>Flavobacteriaceae</taxon>
        <taxon>Flavobacterium</taxon>
    </lineage>
</organism>
<dbReference type="InterPro" id="IPR009793">
    <property type="entry name" value="DUF1361"/>
</dbReference>
<feature type="transmembrane region" description="Helical" evidence="1">
    <location>
        <begin position="104"/>
        <end position="126"/>
    </location>
</feature>
<keyword evidence="1" id="KW-0812">Transmembrane</keyword>
<keyword evidence="1" id="KW-0472">Membrane</keyword>
<gene>
    <name evidence="2" type="ORF">M0M57_16540</name>
</gene>